<name>A0A9Q0C339_9POAL</name>
<keyword evidence="4" id="KW-1185">Reference proteome</keyword>
<feature type="compositionally biased region" description="Basic and acidic residues" evidence="1">
    <location>
        <begin position="397"/>
        <end position="407"/>
    </location>
</feature>
<dbReference type="Proteomes" id="UP001151287">
    <property type="component" value="Unassembled WGS sequence"/>
</dbReference>
<accession>A0A9Q0C339</accession>
<dbReference type="InterPro" id="IPR004330">
    <property type="entry name" value="FAR1_DNA_bnd_dom"/>
</dbReference>
<reference evidence="3" key="1">
    <citation type="journal article" date="2022" name="Cell">
        <title>Repeat-based holocentromeres influence genome architecture and karyotype evolution.</title>
        <authorList>
            <person name="Hofstatter P.G."/>
            <person name="Thangavel G."/>
            <person name="Lux T."/>
            <person name="Neumann P."/>
            <person name="Vondrak T."/>
            <person name="Novak P."/>
            <person name="Zhang M."/>
            <person name="Costa L."/>
            <person name="Castellani M."/>
            <person name="Scott A."/>
            <person name="Toegelov H."/>
            <person name="Fuchs J."/>
            <person name="Mata-Sucre Y."/>
            <person name="Dias Y."/>
            <person name="Vanzela A.L.L."/>
            <person name="Huettel B."/>
            <person name="Almeida C.C.S."/>
            <person name="Simkova H."/>
            <person name="Souza G."/>
            <person name="Pedrosa-Harand A."/>
            <person name="Macas J."/>
            <person name="Mayer K.F.X."/>
            <person name="Houben A."/>
            <person name="Marques A."/>
        </authorList>
    </citation>
    <scope>NUCLEOTIDE SEQUENCE</scope>
    <source>
        <strain evidence="3">RhyBre1mFocal</strain>
    </source>
</reference>
<organism evidence="3 4">
    <name type="scientific">Rhynchospora breviuscula</name>
    <dbReference type="NCBI Taxonomy" id="2022672"/>
    <lineage>
        <taxon>Eukaryota</taxon>
        <taxon>Viridiplantae</taxon>
        <taxon>Streptophyta</taxon>
        <taxon>Embryophyta</taxon>
        <taxon>Tracheophyta</taxon>
        <taxon>Spermatophyta</taxon>
        <taxon>Magnoliopsida</taxon>
        <taxon>Liliopsida</taxon>
        <taxon>Poales</taxon>
        <taxon>Cyperaceae</taxon>
        <taxon>Cyperoideae</taxon>
        <taxon>Rhynchosporeae</taxon>
        <taxon>Rhynchospora</taxon>
    </lineage>
</organism>
<protein>
    <recommendedName>
        <fullName evidence="2">FAR1 domain-containing protein</fullName>
    </recommendedName>
</protein>
<feature type="domain" description="FAR1" evidence="2">
    <location>
        <begin position="72"/>
        <end position="164"/>
    </location>
</feature>
<dbReference type="OrthoDB" id="1894539at2759"/>
<feature type="region of interest" description="Disordered" evidence="1">
    <location>
        <begin position="379"/>
        <end position="413"/>
    </location>
</feature>
<dbReference type="Pfam" id="PF03101">
    <property type="entry name" value="FAR1"/>
    <property type="match status" value="1"/>
</dbReference>
<dbReference type="EMBL" id="JAMQYH010000005">
    <property type="protein sequence ID" value="KAJ1686359.1"/>
    <property type="molecule type" value="Genomic_DNA"/>
</dbReference>
<sequence>MSSNSISDEVLLPSVDNEESLNVMELNEDIAIGESESKRNEASNTNHSDQNTDGLKIFKGMIFTSLEEAEELYKAFAKANGFTVRIRNTHAGWRGSISIRQFVCSCQGFYVEKKEKELSIAKEKDRRTLTRRCGCEAMLVVKWDKKKNVWIAHKFTNDHNHNMVSPQSKCYLISNKCMPAMAKNLVEKFNEIGLPIGKVPTIFGDMEGVNFNERDCYNHMRDKRRKDLVVGMNTTQRSESMHSFFDSFVNNGTTLREFVMKYEKALECRYLDEKDEQYVSKYKFPTKVKSPLELHGAKEVIYDMGMDTSFHSKSEDSSLVLRNMIFYRMVNHLSSYLDASKETYQLIINSLEETFNKVVAIEGSSNIKSLEEPLRQEVNDDAPLQDPAISRRKGRKKESAKVSRKENIQYSQKNDTTRDEITKFNYITIYTSKTSHSIITMGSCSSIVDSWHVSG</sequence>
<evidence type="ECO:0000313" key="3">
    <source>
        <dbReference type="EMBL" id="KAJ1686359.1"/>
    </source>
</evidence>
<evidence type="ECO:0000313" key="4">
    <source>
        <dbReference type="Proteomes" id="UP001151287"/>
    </source>
</evidence>
<evidence type="ECO:0000259" key="2">
    <source>
        <dbReference type="Pfam" id="PF03101"/>
    </source>
</evidence>
<evidence type="ECO:0000256" key="1">
    <source>
        <dbReference type="SAM" id="MobiDB-lite"/>
    </source>
</evidence>
<dbReference type="PANTHER" id="PTHR47718">
    <property type="entry name" value="OS01G0519700 PROTEIN"/>
    <property type="match status" value="1"/>
</dbReference>
<dbReference type="AlphaFoldDB" id="A0A9Q0C339"/>
<proteinExistence type="predicted"/>
<gene>
    <name evidence="3" type="ORF">LUZ63_017749</name>
</gene>
<comment type="caution">
    <text evidence="3">The sequence shown here is derived from an EMBL/GenBank/DDBJ whole genome shotgun (WGS) entry which is preliminary data.</text>
</comment>